<dbReference type="InterPro" id="IPR003439">
    <property type="entry name" value="ABC_transporter-like_ATP-bd"/>
</dbReference>
<dbReference type="GO" id="GO:0005524">
    <property type="term" value="F:ATP binding"/>
    <property type="evidence" value="ECO:0007669"/>
    <property type="project" value="UniProtKB-KW"/>
</dbReference>
<dbReference type="CDD" id="cd03257">
    <property type="entry name" value="ABC_NikE_OppD_transporters"/>
    <property type="match status" value="1"/>
</dbReference>
<sequence length="370" mass="40512">MQSTADVRIVEAAPSHLSRDIAETNRAPLLSVNQLNVHFQTPRGIARVVDGATFDIHHQEIFGVAGESGSGKTTLVEAILQIIRFPNRITSGSVLFSPDGKQQIDLMKLGPKEMRRFRGEHISYVPQGSMNSLNPVLRIEKQLVDGMIDHGVSPRKAKARIPELLERVGLETRVAKMYPHELSGGMKQRVIIAIAIAMDPELIVADEPTTALDVNVQRKILEALIVLRDELKIALMIVSHDLPVHAQLADRIGIMYAGQIVEAGDIRSVLKTPLHPYADGLMKAIPSIGGKRERIEGISGSTPSPLAWPTGCRFHNRCPHAFEPCPTIPPVLAHLATGERKGLHGPVEVREGRVVACHLYPESMPDGDRS</sequence>
<dbReference type="PROSITE" id="PS50893">
    <property type="entry name" value="ABC_TRANSPORTER_2"/>
    <property type="match status" value="1"/>
</dbReference>
<dbReference type="SUPFAM" id="SSF52540">
    <property type="entry name" value="P-loop containing nucleoside triphosphate hydrolases"/>
    <property type="match status" value="1"/>
</dbReference>
<evidence type="ECO:0000256" key="2">
    <source>
        <dbReference type="ARBA" id="ARBA00022741"/>
    </source>
</evidence>
<dbReference type="AlphaFoldDB" id="A0A6J4U3Q7"/>
<dbReference type="PANTHER" id="PTHR43067">
    <property type="entry name" value="OLIGOPEPTIDE/DIPEPTIDE ABC TRANSPORTER, ATPASE SUBUNIT"/>
    <property type="match status" value="1"/>
</dbReference>
<keyword evidence="3 5" id="KW-0067">ATP-binding</keyword>
<dbReference type="Gene3D" id="3.40.50.300">
    <property type="entry name" value="P-loop containing nucleotide triphosphate hydrolases"/>
    <property type="match status" value="1"/>
</dbReference>
<dbReference type="PROSITE" id="PS00211">
    <property type="entry name" value="ABC_TRANSPORTER_1"/>
    <property type="match status" value="1"/>
</dbReference>
<evidence type="ECO:0000259" key="4">
    <source>
        <dbReference type="PROSITE" id="PS50893"/>
    </source>
</evidence>
<dbReference type="GO" id="GO:0015833">
    <property type="term" value="P:peptide transport"/>
    <property type="evidence" value="ECO:0007669"/>
    <property type="project" value="InterPro"/>
</dbReference>
<dbReference type="InterPro" id="IPR017871">
    <property type="entry name" value="ABC_transporter-like_CS"/>
</dbReference>
<evidence type="ECO:0000256" key="1">
    <source>
        <dbReference type="ARBA" id="ARBA00022448"/>
    </source>
</evidence>
<feature type="domain" description="ABC transporter" evidence="4">
    <location>
        <begin position="32"/>
        <end position="282"/>
    </location>
</feature>
<reference evidence="5" key="1">
    <citation type="submission" date="2020-02" db="EMBL/GenBank/DDBJ databases">
        <authorList>
            <person name="Meier V. D."/>
        </authorList>
    </citation>
    <scope>NUCLEOTIDE SEQUENCE</scope>
    <source>
        <strain evidence="5">AVDCRST_MAG43</strain>
    </source>
</reference>
<dbReference type="NCBIfam" id="TIGR01727">
    <property type="entry name" value="oligo_HPY"/>
    <property type="match status" value="1"/>
</dbReference>
<dbReference type="SMART" id="SM00382">
    <property type="entry name" value="AAA"/>
    <property type="match status" value="1"/>
</dbReference>
<accession>A0A6J4U3Q7</accession>
<dbReference type="GO" id="GO:0016887">
    <property type="term" value="F:ATP hydrolysis activity"/>
    <property type="evidence" value="ECO:0007669"/>
    <property type="project" value="InterPro"/>
</dbReference>
<proteinExistence type="predicted"/>
<gene>
    <name evidence="5" type="ORF">AVDCRST_MAG43-54</name>
</gene>
<dbReference type="FunFam" id="3.40.50.300:FF:000016">
    <property type="entry name" value="Oligopeptide ABC transporter ATP-binding component"/>
    <property type="match status" value="1"/>
</dbReference>
<name>A0A6J4U3Q7_9BACT</name>
<dbReference type="PANTHER" id="PTHR43067:SF3">
    <property type="entry name" value="MALTOSE ABC TRANSPORTER, ATP-BINDING PROTEIN"/>
    <property type="match status" value="1"/>
</dbReference>
<dbReference type="InterPro" id="IPR003593">
    <property type="entry name" value="AAA+_ATPase"/>
</dbReference>
<keyword evidence="1" id="KW-0813">Transport</keyword>
<organism evidence="5">
    <name type="scientific">uncultured Thermomicrobiales bacterium</name>
    <dbReference type="NCBI Taxonomy" id="1645740"/>
    <lineage>
        <taxon>Bacteria</taxon>
        <taxon>Pseudomonadati</taxon>
        <taxon>Thermomicrobiota</taxon>
        <taxon>Thermomicrobia</taxon>
        <taxon>Thermomicrobiales</taxon>
        <taxon>environmental samples</taxon>
    </lineage>
</organism>
<dbReference type="InterPro" id="IPR013563">
    <property type="entry name" value="Oligopep_ABC_C"/>
</dbReference>
<evidence type="ECO:0000313" key="5">
    <source>
        <dbReference type="EMBL" id="CAA9540142.1"/>
    </source>
</evidence>
<dbReference type="Pfam" id="PF00005">
    <property type="entry name" value="ABC_tran"/>
    <property type="match status" value="1"/>
</dbReference>
<dbReference type="EMBL" id="CADCWI010000005">
    <property type="protein sequence ID" value="CAA9540142.1"/>
    <property type="molecule type" value="Genomic_DNA"/>
</dbReference>
<dbReference type="Pfam" id="PF08352">
    <property type="entry name" value="oligo_HPY"/>
    <property type="match status" value="1"/>
</dbReference>
<dbReference type="InterPro" id="IPR027417">
    <property type="entry name" value="P-loop_NTPase"/>
</dbReference>
<keyword evidence="2" id="KW-0547">Nucleotide-binding</keyword>
<evidence type="ECO:0000256" key="3">
    <source>
        <dbReference type="ARBA" id="ARBA00022840"/>
    </source>
</evidence>
<protein>
    <submittedName>
        <fullName evidence="5">Oligopeptide transport ATP-binding protein OppD</fullName>
    </submittedName>
</protein>